<evidence type="ECO:0000313" key="8">
    <source>
        <dbReference type="Proteomes" id="UP000189462"/>
    </source>
</evidence>
<dbReference type="GO" id="GO:0032955">
    <property type="term" value="P:regulation of division septum assembly"/>
    <property type="evidence" value="ECO:0007669"/>
    <property type="project" value="InterPro"/>
</dbReference>
<accession>A0A1V3NUB4</accession>
<dbReference type="FunFam" id="3.30.1070.10:FF:000001">
    <property type="entry name" value="Cell division topological specificity factor"/>
    <property type="match status" value="1"/>
</dbReference>
<dbReference type="AlphaFoldDB" id="A0A1V3NUB4"/>
<evidence type="ECO:0000256" key="5">
    <source>
        <dbReference type="ARBA" id="ARBA00025265"/>
    </source>
</evidence>
<evidence type="ECO:0000313" key="7">
    <source>
        <dbReference type="EMBL" id="OOG28680.1"/>
    </source>
</evidence>
<dbReference type="Pfam" id="PF03776">
    <property type="entry name" value="MinE"/>
    <property type="match status" value="1"/>
</dbReference>
<comment type="function">
    <text evidence="5 6">Prevents the cell division inhibition by proteins MinC and MinD at internal division sites while permitting inhibition at polar sites. This ensures cell division at the proper site by restricting the formation of a division septum at the midpoint of the long axis of the cell.</text>
</comment>
<keyword evidence="4 6" id="KW-0131">Cell cycle</keyword>
<gene>
    <name evidence="6" type="primary">minE</name>
    <name evidence="7" type="ORF">B1C78_01190</name>
</gene>
<dbReference type="STRING" id="108003.B1C78_01190"/>
<reference evidence="7 8" key="1">
    <citation type="submission" date="2017-02" db="EMBL/GenBank/DDBJ databases">
        <title>Genomic diversity within the haloalkaliphilic genus Thioalkalivibrio.</title>
        <authorList>
            <person name="Ahn A.-C."/>
            <person name="Meier-Kolthoff J."/>
            <person name="Overmars L."/>
            <person name="Richter M."/>
            <person name="Woyke T."/>
            <person name="Sorokin D.Y."/>
            <person name="Muyzer G."/>
        </authorList>
    </citation>
    <scope>NUCLEOTIDE SEQUENCE [LARGE SCALE GENOMIC DNA]</scope>
    <source>
        <strain evidence="7 8">ALJD</strain>
    </source>
</reference>
<dbReference type="GO" id="GO:0051301">
    <property type="term" value="P:cell division"/>
    <property type="evidence" value="ECO:0007669"/>
    <property type="project" value="UniProtKB-KW"/>
</dbReference>
<keyword evidence="3 6" id="KW-0132">Cell division</keyword>
<name>A0A1V3NUB4_9GAMM</name>
<evidence type="ECO:0000256" key="6">
    <source>
        <dbReference type="HAMAP-Rule" id="MF_00262"/>
    </source>
</evidence>
<dbReference type="InterPro" id="IPR036707">
    <property type="entry name" value="MinE_sf"/>
</dbReference>
<evidence type="ECO:0000256" key="1">
    <source>
        <dbReference type="ARBA" id="ARBA00008168"/>
    </source>
</evidence>
<dbReference type="OrthoDB" id="9802655at2"/>
<dbReference type="Proteomes" id="UP000189462">
    <property type="component" value="Unassembled WGS sequence"/>
</dbReference>
<evidence type="ECO:0000256" key="4">
    <source>
        <dbReference type="ARBA" id="ARBA00023306"/>
    </source>
</evidence>
<evidence type="ECO:0000256" key="3">
    <source>
        <dbReference type="ARBA" id="ARBA00022618"/>
    </source>
</evidence>
<proteinExistence type="inferred from homology"/>
<dbReference type="SUPFAM" id="SSF55229">
    <property type="entry name" value="Cell division protein MinE topological specificity domain"/>
    <property type="match status" value="1"/>
</dbReference>
<evidence type="ECO:0000256" key="2">
    <source>
        <dbReference type="ARBA" id="ARBA00020112"/>
    </source>
</evidence>
<organism evidence="7 8">
    <name type="scientific">Thioalkalivibrio denitrificans</name>
    <dbReference type="NCBI Taxonomy" id="108003"/>
    <lineage>
        <taxon>Bacteria</taxon>
        <taxon>Pseudomonadati</taxon>
        <taxon>Pseudomonadota</taxon>
        <taxon>Gammaproteobacteria</taxon>
        <taxon>Chromatiales</taxon>
        <taxon>Ectothiorhodospiraceae</taxon>
        <taxon>Thioalkalivibrio</taxon>
    </lineage>
</organism>
<dbReference type="InterPro" id="IPR005527">
    <property type="entry name" value="MinE"/>
</dbReference>
<dbReference type="Gene3D" id="3.30.1070.10">
    <property type="entry name" value="Cell division topological specificity factor MinE"/>
    <property type="match status" value="1"/>
</dbReference>
<dbReference type="RefSeq" id="WP_077277313.1">
    <property type="nucleotide sequence ID" value="NZ_MVBK01000005.1"/>
</dbReference>
<keyword evidence="8" id="KW-1185">Reference proteome</keyword>
<dbReference type="HAMAP" id="MF_00262">
    <property type="entry name" value="MinE"/>
    <property type="match status" value="1"/>
</dbReference>
<dbReference type="NCBIfam" id="NF001422">
    <property type="entry name" value="PRK00296.1"/>
    <property type="match status" value="1"/>
</dbReference>
<protein>
    <recommendedName>
        <fullName evidence="2 6">Cell division topological specificity factor</fullName>
    </recommendedName>
</protein>
<dbReference type="GO" id="GO:0042802">
    <property type="term" value="F:identical protein binding"/>
    <property type="evidence" value="ECO:0007669"/>
    <property type="project" value="UniProtKB-ARBA"/>
</dbReference>
<comment type="caution">
    <text evidence="7">The sequence shown here is derived from an EMBL/GenBank/DDBJ whole genome shotgun (WGS) entry which is preliminary data.</text>
</comment>
<dbReference type="NCBIfam" id="TIGR01215">
    <property type="entry name" value="minE"/>
    <property type="match status" value="1"/>
</dbReference>
<comment type="similarity">
    <text evidence="1 6">Belongs to the MinE family.</text>
</comment>
<sequence>MSFFDYFRSRKTRSAQLAKERLQVIVARERVHRDGPDYLPRLQEEILNVIRKYVQVDEDAVSIQLERDGNCEVLELNVTLPEQRV</sequence>
<dbReference type="EMBL" id="MVBK01000005">
    <property type="protein sequence ID" value="OOG28680.1"/>
    <property type="molecule type" value="Genomic_DNA"/>
</dbReference>